<evidence type="ECO:0000313" key="7">
    <source>
        <dbReference type="Proteomes" id="UP000535020"/>
    </source>
</evidence>
<evidence type="ECO:0000256" key="4">
    <source>
        <dbReference type="ARBA" id="ARBA00023288"/>
    </source>
</evidence>
<dbReference type="InterPro" id="IPR036328">
    <property type="entry name" value="MliC_sf"/>
</dbReference>
<gene>
    <name evidence="6" type="ORF">HZF10_09810</name>
</gene>
<name>A0A7Y8Y244_9FLAO</name>
<comment type="caution">
    <text evidence="6">The sequence shown here is derived from an EMBL/GenBank/DDBJ whole genome shotgun (WGS) entry which is preliminary data.</text>
</comment>
<dbReference type="PROSITE" id="PS51257">
    <property type="entry name" value="PROKAR_LIPOPROTEIN"/>
    <property type="match status" value="1"/>
</dbReference>
<dbReference type="InterPro" id="IPR018660">
    <property type="entry name" value="MliC"/>
</dbReference>
<feature type="domain" description="C-type lysozyme inhibitor" evidence="5">
    <location>
        <begin position="55"/>
        <end position="114"/>
    </location>
</feature>
<keyword evidence="7" id="KW-1185">Reference proteome</keyword>
<protein>
    <submittedName>
        <fullName evidence="6">MliC family protein</fullName>
    </submittedName>
</protein>
<accession>A0A7Y8Y244</accession>
<reference evidence="6 7" key="1">
    <citation type="submission" date="2020-07" db="EMBL/GenBank/DDBJ databases">
        <authorList>
            <person name="Sun Q."/>
        </authorList>
    </citation>
    <scope>NUCLEOTIDE SEQUENCE [LARGE SCALE GENOMIC DNA]</scope>
    <source>
        <strain evidence="6 7">MAH-1</strain>
    </source>
</reference>
<dbReference type="Proteomes" id="UP000535020">
    <property type="component" value="Unassembled WGS sequence"/>
</dbReference>
<sequence>MKKQFLLPMVMLMALMSCQKQNSREATEVNEEAVVNEAVTPDKATDSIAVTGLGCDNGYQMNISWPDGPQSETIKVEMVRQGNSEIVEMTHAMSADGAKYEATDGRYIWNKGHDWMYGKGDQTICGCTEK</sequence>
<keyword evidence="3" id="KW-0564">Palmitate</keyword>
<keyword evidence="2" id="KW-0472">Membrane</keyword>
<evidence type="ECO:0000256" key="3">
    <source>
        <dbReference type="ARBA" id="ARBA00023139"/>
    </source>
</evidence>
<evidence type="ECO:0000259" key="5">
    <source>
        <dbReference type="Pfam" id="PF09864"/>
    </source>
</evidence>
<evidence type="ECO:0000256" key="1">
    <source>
        <dbReference type="ARBA" id="ARBA00022729"/>
    </source>
</evidence>
<dbReference type="RefSeq" id="WP_176006014.1">
    <property type="nucleotide sequence ID" value="NZ_JABWMI010000010.1"/>
</dbReference>
<dbReference type="Gene3D" id="2.40.128.200">
    <property type="match status" value="1"/>
</dbReference>
<evidence type="ECO:0000256" key="2">
    <source>
        <dbReference type="ARBA" id="ARBA00023136"/>
    </source>
</evidence>
<proteinExistence type="predicted"/>
<dbReference type="Pfam" id="PF09864">
    <property type="entry name" value="MliC"/>
    <property type="match status" value="1"/>
</dbReference>
<evidence type="ECO:0000313" key="6">
    <source>
        <dbReference type="EMBL" id="NYA71214.1"/>
    </source>
</evidence>
<dbReference type="SUPFAM" id="SSF141488">
    <property type="entry name" value="YdhA-like"/>
    <property type="match status" value="1"/>
</dbReference>
<organism evidence="6 7">
    <name type="scientific">Flavobacterium agri</name>
    <dbReference type="NCBI Taxonomy" id="2743471"/>
    <lineage>
        <taxon>Bacteria</taxon>
        <taxon>Pseudomonadati</taxon>
        <taxon>Bacteroidota</taxon>
        <taxon>Flavobacteriia</taxon>
        <taxon>Flavobacteriales</taxon>
        <taxon>Flavobacteriaceae</taxon>
        <taxon>Flavobacterium</taxon>
    </lineage>
</organism>
<dbReference type="EMBL" id="JACBJI010000003">
    <property type="protein sequence ID" value="NYA71214.1"/>
    <property type="molecule type" value="Genomic_DNA"/>
</dbReference>
<keyword evidence="4" id="KW-0449">Lipoprotein</keyword>
<keyword evidence="1" id="KW-0732">Signal</keyword>
<dbReference type="AlphaFoldDB" id="A0A7Y8Y244"/>